<feature type="transmembrane region" description="Helical" evidence="1">
    <location>
        <begin position="124"/>
        <end position="148"/>
    </location>
</feature>
<accession>F2C8C9</accession>
<dbReference type="GO" id="GO:0004497">
    <property type="term" value="F:monooxygenase activity"/>
    <property type="evidence" value="ECO:0007669"/>
    <property type="project" value="UniProtKB-KW"/>
</dbReference>
<dbReference type="EC" id="1.14.99.36" evidence="2"/>
<proteinExistence type="predicted"/>
<dbReference type="PATRIC" id="fig|888813.3.peg.1522"/>
<sequence length="302" mass="35230">MMKRISIFGADFERSKKIVTNGKFALTAGMPNPIHMGIINRLFTVIIAGFFFFGILTYGVLMGMPELIGADSDIHYISVEAGMLIHNISSFLKPFNLSIYLLFLVGMIPVFWPKKRLSSQLWTYFPFYTAGLTCAFISILYFASAVAYDAYTLVGFWFQFVLGIVLFFWIIMNSIQNLKRRLNDEEEKSILKKVMTITVGTMVVLFPVSLVYHLMNQLPVHWYFYILGLFLVVWFVIGGYYSAFLMNVHIFQAYYIHKYPEEYKSYLKISDREWYSKRYYKKLVKSGKLEEETTQENGEENE</sequence>
<protein>
    <submittedName>
        <fullName evidence="2">Brp/Blh family beta-carotene 15,15'-monooxygenase</fullName>
        <ecNumber evidence="2">1.14.99.36</ecNumber>
    </submittedName>
</protein>
<dbReference type="EMBL" id="AFBD01000005">
    <property type="protein sequence ID" value="EGF14169.1"/>
    <property type="molecule type" value="Genomic_DNA"/>
</dbReference>
<keyword evidence="1" id="KW-1133">Transmembrane helix</keyword>
<keyword evidence="1" id="KW-0812">Transmembrane</keyword>
<dbReference type="Proteomes" id="UP000005955">
    <property type="component" value="Unassembled WGS sequence"/>
</dbReference>
<keyword evidence="2" id="KW-0560">Oxidoreductase</keyword>
<feature type="transmembrane region" description="Helical" evidence="1">
    <location>
        <begin position="95"/>
        <end position="112"/>
    </location>
</feature>
<evidence type="ECO:0000313" key="3">
    <source>
        <dbReference type="Proteomes" id="UP000005955"/>
    </source>
</evidence>
<feature type="transmembrane region" description="Helical" evidence="1">
    <location>
        <begin position="154"/>
        <end position="173"/>
    </location>
</feature>
<keyword evidence="1" id="KW-0472">Membrane</keyword>
<gene>
    <name evidence="2" type="ORF">HMPREF9386_1548</name>
</gene>
<name>F2C8C9_STRSA</name>
<organism evidence="2 3">
    <name type="scientific">Streptococcus sanguinis SK330</name>
    <dbReference type="NCBI Taxonomy" id="888813"/>
    <lineage>
        <taxon>Bacteria</taxon>
        <taxon>Bacillati</taxon>
        <taxon>Bacillota</taxon>
        <taxon>Bacilli</taxon>
        <taxon>Lactobacillales</taxon>
        <taxon>Streptococcaceae</taxon>
        <taxon>Streptococcus</taxon>
    </lineage>
</organism>
<feature type="transmembrane region" description="Helical" evidence="1">
    <location>
        <begin position="42"/>
        <end position="61"/>
    </location>
</feature>
<evidence type="ECO:0000313" key="2">
    <source>
        <dbReference type="EMBL" id="EGF14169.1"/>
    </source>
</evidence>
<feature type="transmembrane region" description="Helical" evidence="1">
    <location>
        <begin position="194"/>
        <end position="215"/>
    </location>
</feature>
<dbReference type="AlphaFoldDB" id="F2C8C9"/>
<reference evidence="2 3" key="1">
    <citation type="submission" date="2011-02" db="EMBL/GenBank/DDBJ databases">
        <authorList>
            <person name="Muzny D."/>
            <person name="Qin X."/>
            <person name="Deng J."/>
            <person name="Jiang H."/>
            <person name="Liu Y."/>
            <person name="Qu J."/>
            <person name="Song X.-Z."/>
            <person name="Zhang L."/>
            <person name="Thornton R."/>
            <person name="Coyle M."/>
            <person name="Francisco L."/>
            <person name="Jackson L."/>
            <person name="Javaid M."/>
            <person name="Korchina V."/>
            <person name="Kovar C."/>
            <person name="Mata R."/>
            <person name="Mathew T."/>
            <person name="Ngo R."/>
            <person name="Nguyen L."/>
            <person name="Nguyen N."/>
            <person name="Okwuonu G."/>
            <person name="Ongeri F."/>
            <person name="Pham C."/>
            <person name="Simmons D."/>
            <person name="Wilczek-Boney K."/>
            <person name="Hale W."/>
            <person name="Jakkamsetti A."/>
            <person name="Pham P."/>
            <person name="Ruth R."/>
            <person name="San Lucas F."/>
            <person name="Warren J."/>
            <person name="Zhang J."/>
            <person name="Zhao Z."/>
            <person name="Zhou C."/>
            <person name="Zhu D."/>
            <person name="Lee S."/>
            <person name="Bess C."/>
            <person name="Blankenburg K."/>
            <person name="Forbes L."/>
            <person name="Fu Q."/>
            <person name="Gubbala S."/>
            <person name="Hirani K."/>
            <person name="Jayaseelan J.C."/>
            <person name="Lara F."/>
            <person name="Munidasa M."/>
            <person name="Palculict T."/>
            <person name="Patil S."/>
            <person name="Pu L.-L."/>
            <person name="Saada N."/>
            <person name="Tang L."/>
            <person name="Weissenberger G."/>
            <person name="Zhu Y."/>
            <person name="Hemphill L."/>
            <person name="Shang Y."/>
            <person name="Youmans B."/>
            <person name="Ayvaz T."/>
            <person name="Ross M."/>
            <person name="Santibanez J."/>
            <person name="Aqrawi P."/>
            <person name="Gross S."/>
            <person name="Joshi V."/>
            <person name="Fowler G."/>
            <person name="Nazareth L."/>
            <person name="Reid J."/>
            <person name="Worley K."/>
            <person name="Petrosino J."/>
            <person name="Highlander S."/>
            <person name="Gibbs R."/>
        </authorList>
    </citation>
    <scope>NUCLEOTIDE SEQUENCE [LARGE SCALE GENOMIC DNA]</scope>
    <source>
        <strain evidence="2 3">SK330</strain>
    </source>
</reference>
<keyword evidence="2" id="KW-0503">Monooxygenase</keyword>
<dbReference type="HOGENOM" id="CLU_921091_0_0_9"/>
<evidence type="ECO:0000256" key="1">
    <source>
        <dbReference type="SAM" id="Phobius"/>
    </source>
</evidence>
<comment type="caution">
    <text evidence="2">The sequence shown here is derived from an EMBL/GenBank/DDBJ whole genome shotgun (WGS) entry which is preliminary data.</text>
</comment>
<feature type="transmembrane region" description="Helical" evidence="1">
    <location>
        <begin position="221"/>
        <end position="241"/>
    </location>
</feature>